<feature type="domain" description="Fatty acid desaturase" evidence="2">
    <location>
        <begin position="143"/>
        <end position="236"/>
    </location>
</feature>
<feature type="domain" description="Fatty acid desaturase" evidence="2">
    <location>
        <begin position="44"/>
        <end position="138"/>
    </location>
</feature>
<evidence type="ECO:0000313" key="4">
    <source>
        <dbReference type="Proteomes" id="UP001500936"/>
    </source>
</evidence>
<feature type="transmembrane region" description="Helical" evidence="1">
    <location>
        <begin position="126"/>
        <end position="149"/>
    </location>
</feature>
<keyword evidence="1" id="KW-1133">Transmembrane helix</keyword>
<feature type="transmembrane region" description="Helical" evidence="1">
    <location>
        <begin position="45"/>
        <end position="67"/>
    </location>
</feature>
<proteinExistence type="predicted"/>
<keyword evidence="1" id="KW-0812">Transmembrane</keyword>
<sequence>MSLATAIKPTPIGWKGLWIATTVLISWFVVLAFLLHYPINFTNPLVYLFVLVQMHLYTGVFITAHDAIHGVVAPNNKRLNYWIGFLSATLFAFNNYNKLSRKHHLHHKHSATGDDPDYHAGNPNFFAWYFSFLTQYISIGQVVLMAVTYNVLKLWFPMENLIVFWMVPAILSTFQLFYFGTYLPHRGEHHNPPHNARSQPLNHTVAFLTCYFFGYHHEHHAYPYLPWWRLAKAREINEVLRIKTGSAGG</sequence>
<reference evidence="4" key="1">
    <citation type="journal article" date="2019" name="Int. J. Syst. Evol. Microbiol.">
        <title>The Global Catalogue of Microorganisms (GCM) 10K type strain sequencing project: providing services to taxonomists for standard genome sequencing and annotation.</title>
        <authorList>
            <consortium name="The Broad Institute Genomics Platform"/>
            <consortium name="The Broad Institute Genome Sequencing Center for Infectious Disease"/>
            <person name="Wu L."/>
            <person name="Ma J."/>
        </authorList>
    </citation>
    <scope>NUCLEOTIDE SEQUENCE [LARGE SCALE GENOMIC DNA]</scope>
    <source>
        <strain evidence="4">JCM 17925</strain>
    </source>
</reference>
<feature type="transmembrane region" description="Helical" evidence="1">
    <location>
        <begin position="12"/>
        <end position="39"/>
    </location>
</feature>
<name>A0ABP8K7N4_9BACT</name>
<evidence type="ECO:0000256" key="1">
    <source>
        <dbReference type="SAM" id="Phobius"/>
    </source>
</evidence>
<comment type="caution">
    <text evidence="3">The sequence shown here is derived from an EMBL/GenBank/DDBJ whole genome shotgun (WGS) entry which is preliminary data.</text>
</comment>
<keyword evidence="1" id="KW-0472">Membrane</keyword>
<accession>A0ABP8K7N4</accession>
<gene>
    <name evidence="3" type="ORF">GCM10023187_16740</name>
</gene>
<dbReference type="EMBL" id="BAABHB010000002">
    <property type="protein sequence ID" value="GAA4401989.1"/>
    <property type="molecule type" value="Genomic_DNA"/>
</dbReference>
<feature type="transmembrane region" description="Helical" evidence="1">
    <location>
        <begin position="79"/>
        <end position="96"/>
    </location>
</feature>
<dbReference type="Pfam" id="PF00487">
    <property type="entry name" value="FA_desaturase"/>
    <property type="match status" value="2"/>
</dbReference>
<organism evidence="3 4">
    <name type="scientific">Nibrella viscosa</name>
    <dbReference type="NCBI Taxonomy" id="1084524"/>
    <lineage>
        <taxon>Bacteria</taxon>
        <taxon>Pseudomonadati</taxon>
        <taxon>Bacteroidota</taxon>
        <taxon>Cytophagia</taxon>
        <taxon>Cytophagales</taxon>
        <taxon>Spirosomataceae</taxon>
        <taxon>Nibrella</taxon>
    </lineage>
</organism>
<feature type="transmembrane region" description="Helical" evidence="1">
    <location>
        <begin position="161"/>
        <end position="183"/>
    </location>
</feature>
<dbReference type="RefSeq" id="WP_345265878.1">
    <property type="nucleotide sequence ID" value="NZ_BAABHB010000002.1"/>
</dbReference>
<protein>
    <submittedName>
        <fullName evidence="3">Fatty acid desaturase</fullName>
    </submittedName>
</protein>
<evidence type="ECO:0000259" key="2">
    <source>
        <dbReference type="Pfam" id="PF00487"/>
    </source>
</evidence>
<evidence type="ECO:0000313" key="3">
    <source>
        <dbReference type="EMBL" id="GAA4401989.1"/>
    </source>
</evidence>
<keyword evidence="4" id="KW-1185">Reference proteome</keyword>
<dbReference type="Proteomes" id="UP001500936">
    <property type="component" value="Unassembled WGS sequence"/>
</dbReference>
<dbReference type="InterPro" id="IPR005804">
    <property type="entry name" value="FA_desaturase_dom"/>
</dbReference>